<dbReference type="InterPro" id="IPR011074">
    <property type="entry name" value="CRAL/TRIO_N_dom"/>
</dbReference>
<evidence type="ECO:0000259" key="7">
    <source>
        <dbReference type="PROSITE" id="PS50191"/>
    </source>
</evidence>
<dbReference type="FunFam" id="3.40.525.10:FF:000011">
    <property type="entry name" value="SEC14 cytosolic factor"/>
    <property type="match status" value="1"/>
</dbReference>
<keyword evidence="3" id="KW-0813">Transport</keyword>
<comment type="subcellular location">
    <subcellularLocation>
        <location evidence="1">Cell membrane</location>
        <topology evidence="1">Peripheral membrane protein</topology>
    </subcellularLocation>
    <subcellularLocation>
        <location evidence="2">Golgi apparatus membrane</location>
        <topology evidence="2">Peripheral membrane protein</topology>
    </subcellularLocation>
</comment>
<dbReference type="PANTHER" id="PTHR45657">
    <property type="entry name" value="CRAL-TRIO DOMAIN-CONTAINING PROTEIN YKL091C-RELATED"/>
    <property type="match status" value="1"/>
</dbReference>
<dbReference type="InterPro" id="IPR051026">
    <property type="entry name" value="PI/PC_transfer"/>
</dbReference>
<dbReference type="SMART" id="SM01100">
    <property type="entry name" value="CRAL_TRIO_N"/>
    <property type="match status" value="1"/>
</dbReference>
<dbReference type="GO" id="GO:0000139">
    <property type="term" value="C:Golgi membrane"/>
    <property type="evidence" value="ECO:0007669"/>
    <property type="project" value="UniProtKB-SubCell"/>
</dbReference>
<feature type="domain" description="CRAL-TRIO" evidence="7">
    <location>
        <begin position="235"/>
        <end position="409"/>
    </location>
</feature>
<evidence type="ECO:0000313" key="9">
    <source>
        <dbReference type="Proteomes" id="UP001055439"/>
    </source>
</evidence>
<keyword evidence="9" id="KW-1185">Reference proteome</keyword>
<sequence>QEKKTAADETHSPGQRRRRGEEEEEEEKGSEFFVISLRYRVPHGFPNRSLFPFLLPALALRSPLAEALDGLLISPSFAEFYASVLLHSGIPRSEGLEGSYSYEERKERRSDVENSEDERRKTRIGSLKKKALNASSRFTHSLKKRGRRRVDFRVPSIPIEDVRDAEEEQAVSSFRQQLIAKDLLPNKHDDYHTLLRFLRARKFDFEKATHMWAEMLQWRKEFGTDTILEDFEFEELEEVLRYYPQGYHGVDKEGRPVYIERLGKAEPNKLMHVTTVERYLKYHVQEFERALNEKFPACSIAAKKHIGSSTTILDVQGVGLKNFSKTARDLLLNMQKIDGDYYPETLHQMFVVNAGHGFKLLWNTVKGFLDPKTTSKIHVLGTKYQSRLLEAIDSSQLPEFLGGSCTCYYERGCLRSNRGPWNDPVILKFVQGIDARSVRESRHTSDGQKIDHSCRRSSETSAAESVSDADDLCSPVIPVTADNARLSPIYKEVREADITPYQSCDDHFATVDKVVDIGRRGSGFAVKASKELKDLDYASATASPHSFGNSIAGKHNNIKDDTGEGKLDSFARTLVAFLIKMLSFFRIFWSRQDKRLNVHLSNALDLACNKNSTTEALKEDCATSYMERLQKLELILNELSNKPAEIPQEKERMILDSMDRIKCVEFDIHKTNKVLQATLMKQMEIEATLEALKESDIKETNHYKFGFMNLYRRNFVDS</sequence>
<evidence type="ECO:0000256" key="2">
    <source>
        <dbReference type="ARBA" id="ARBA00004395"/>
    </source>
</evidence>
<gene>
    <name evidence="8" type="ORF">MUK42_16292</name>
</gene>
<dbReference type="Proteomes" id="UP001055439">
    <property type="component" value="Chromosome 8"/>
</dbReference>
<accession>A0A9E7KSV0</accession>
<feature type="region of interest" description="Disordered" evidence="6">
    <location>
        <begin position="439"/>
        <end position="467"/>
    </location>
</feature>
<dbReference type="PANTHER" id="PTHR45657:SF8">
    <property type="entry name" value="PHOSPHATIDYLINOSITOL_PHOSPHATIDYLCHOLINE TRANSFER PROTEIN SFH13"/>
    <property type="match status" value="1"/>
</dbReference>
<dbReference type="InterPro" id="IPR001251">
    <property type="entry name" value="CRAL-TRIO_dom"/>
</dbReference>
<evidence type="ECO:0000256" key="4">
    <source>
        <dbReference type="ARBA" id="ARBA00023034"/>
    </source>
</evidence>
<feature type="compositionally biased region" description="Basic and acidic residues" evidence="6">
    <location>
        <begin position="1"/>
        <end position="11"/>
    </location>
</feature>
<name>A0A9E7KSV0_9LILI</name>
<dbReference type="AlphaFoldDB" id="A0A9E7KSV0"/>
<dbReference type="GO" id="GO:0015031">
    <property type="term" value="P:protein transport"/>
    <property type="evidence" value="ECO:0007669"/>
    <property type="project" value="UniProtKB-KW"/>
</dbReference>
<reference evidence="8" key="1">
    <citation type="submission" date="2022-05" db="EMBL/GenBank/DDBJ databases">
        <title>The Musa troglodytarum L. genome provides insights into the mechanism of non-climacteric behaviour and enrichment of carotenoids.</title>
        <authorList>
            <person name="Wang J."/>
        </authorList>
    </citation>
    <scope>NUCLEOTIDE SEQUENCE</scope>
    <source>
        <tissue evidence="8">Leaf</tissue>
    </source>
</reference>
<feature type="non-terminal residue" evidence="8">
    <location>
        <position position="1"/>
    </location>
</feature>
<dbReference type="InterPro" id="IPR036273">
    <property type="entry name" value="CRAL/TRIO_N_dom_sf"/>
</dbReference>
<dbReference type="Gene3D" id="1.10.8.20">
    <property type="entry name" value="N-terminal domain of phosphatidylinositol transfer protein sec14p"/>
    <property type="match status" value="1"/>
</dbReference>
<dbReference type="PROSITE" id="PS50191">
    <property type="entry name" value="CRAL_TRIO"/>
    <property type="match status" value="1"/>
</dbReference>
<protein>
    <submittedName>
        <fullName evidence="8">CRAL/TRIO, N-terminal domain</fullName>
    </submittedName>
</protein>
<dbReference type="InterPro" id="IPR036865">
    <property type="entry name" value="CRAL-TRIO_dom_sf"/>
</dbReference>
<evidence type="ECO:0000256" key="5">
    <source>
        <dbReference type="ARBA" id="ARBA00038020"/>
    </source>
</evidence>
<organism evidence="8 9">
    <name type="scientific">Musa troglodytarum</name>
    <name type="common">fe'i banana</name>
    <dbReference type="NCBI Taxonomy" id="320322"/>
    <lineage>
        <taxon>Eukaryota</taxon>
        <taxon>Viridiplantae</taxon>
        <taxon>Streptophyta</taxon>
        <taxon>Embryophyta</taxon>
        <taxon>Tracheophyta</taxon>
        <taxon>Spermatophyta</taxon>
        <taxon>Magnoliopsida</taxon>
        <taxon>Liliopsida</taxon>
        <taxon>Zingiberales</taxon>
        <taxon>Musaceae</taxon>
        <taxon>Musa</taxon>
    </lineage>
</organism>
<dbReference type="EMBL" id="CP097510">
    <property type="protein sequence ID" value="URE28191.1"/>
    <property type="molecule type" value="Genomic_DNA"/>
</dbReference>
<evidence type="ECO:0000313" key="8">
    <source>
        <dbReference type="EMBL" id="URE28191.1"/>
    </source>
</evidence>
<evidence type="ECO:0000256" key="6">
    <source>
        <dbReference type="SAM" id="MobiDB-lite"/>
    </source>
</evidence>
<comment type="similarity">
    <text evidence="5">Belongs to the SFH family.</text>
</comment>
<keyword evidence="4" id="KW-0333">Golgi apparatus</keyword>
<proteinExistence type="inferred from homology"/>
<dbReference type="SMART" id="SM00516">
    <property type="entry name" value="SEC14"/>
    <property type="match status" value="1"/>
</dbReference>
<feature type="region of interest" description="Disordered" evidence="6">
    <location>
        <begin position="1"/>
        <end position="25"/>
    </location>
</feature>
<dbReference type="Pfam" id="PF03765">
    <property type="entry name" value="CRAL_TRIO_N"/>
    <property type="match status" value="1"/>
</dbReference>
<feature type="compositionally biased region" description="Basic and acidic residues" evidence="6">
    <location>
        <begin position="439"/>
        <end position="458"/>
    </location>
</feature>
<dbReference type="SUPFAM" id="SSF52087">
    <property type="entry name" value="CRAL/TRIO domain"/>
    <property type="match status" value="1"/>
</dbReference>
<keyword evidence="3" id="KW-0653">Protein transport</keyword>
<dbReference type="SUPFAM" id="SSF46938">
    <property type="entry name" value="CRAL/TRIO N-terminal domain"/>
    <property type="match status" value="1"/>
</dbReference>
<dbReference type="GO" id="GO:0005886">
    <property type="term" value="C:plasma membrane"/>
    <property type="evidence" value="ECO:0007669"/>
    <property type="project" value="UniProtKB-SubCell"/>
</dbReference>
<dbReference type="Gene3D" id="3.40.525.10">
    <property type="entry name" value="CRAL-TRIO lipid binding domain"/>
    <property type="match status" value="1"/>
</dbReference>
<feature type="region of interest" description="Disordered" evidence="6">
    <location>
        <begin position="95"/>
        <end position="120"/>
    </location>
</feature>
<dbReference type="CDD" id="cd00170">
    <property type="entry name" value="SEC14"/>
    <property type="match status" value="1"/>
</dbReference>
<dbReference type="OrthoDB" id="1434354at2759"/>
<feature type="compositionally biased region" description="Basic and acidic residues" evidence="6">
    <location>
        <begin position="102"/>
        <end position="120"/>
    </location>
</feature>
<dbReference type="Pfam" id="PF00650">
    <property type="entry name" value="CRAL_TRIO"/>
    <property type="match status" value="1"/>
</dbReference>
<evidence type="ECO:0000256" key="3">
    <source>
        <dbReference type="ARBA" id="ARBA00022927"/>
    </source>
</evidence>
<evidence type="ECO:0000256" key="1">
    <source>
        <dbReference type="ARBA" id="ARBA00004202"/>
    </source>
</evidence>